<dbReference type="InterPro" id="IPR030185">
    <property type="entry name" value="Mae1"/>
</dbReference>
<feature type="region of interest" description="Disordered" evidence="5">
    <location>
        <begin position="413"/>
        <end position="437"/>
    </location>
</feature>
<dbReference type="OrthoDB" id="2901184at2759"/>
<dbReference type="Pfam" id="PF03595">
    <property type="entry name" value="SLAC1"/>
    <property type="match status" value="1"/>
</dbReference>
<evidence type="ECO:0000256" key="5">
    <source>
        <dbReference type="SAM" id="MobiDB-lite"/>
    </source>
</evidence>
<evidence type="ECO:0000256" key="3">
    <source>
        <dbReference type="ARBA" id="ARBA00022989"/>
    </source>
</evidence>
<organism evidence="7 8">
    <name type="scientific">Exophiala mesophila</name>
    <name type="common">Black yeast-like fungus</name>
    <dbReference type="NCBI Taxonomy" id="212818"/>
    <lineage>
        <taxon>Eukaryota</taxon>
        <taxon>Fungi</taxon>
        <taxon>Dikarya</taxon>
        <taxon>Ascomycota</taxon>
        <taxon>Pezizomycotina</taxon>
        <taxon>Eurotiomycetes</taxon>
        <taxon>Chaetothyriomycetidae</taxon>
        <taxon>Chaetothyriales</taxon>
        <taxon>Herpotrichiellaceae</taxon>
        <taxon>Exophiala</taxon>
    </lineage>
</organism>
<feature type="transmembrane region" description="Helical" evidence="6">
    <location>
        <begin position="337"/>
        <end position="354"/>
    </location>
</feature>
<proteinExistence type="predicted"/>
<evidence type="ECO:0000256" key="6">
    <source>
        <dbReference type="SAM" id="Phobius"/>
    </source>
</evidence>
<feature type="transmembrane region" description="Helical" evidence="6">
    <location>
        <begin position="159"/>
        <end position="179"/>
    </location>
</feature>
<evidence type="ECO:0000256" key="4">
    <source>
        <dbReference type="ARBA" id="ARBA00023136"/>
    </source>
</evidence>
<dbReference type="Gene3D" id="1.50.10.150">
    <property type="entry name" value="Voltage-dependent anion channel"/>
    <property type="match status" value="1"/>
</dbReference>
<evidence type="ECO:0000313" key="7">
    <source>
        <dbReference type="EMBL" id="RVX68184.1"/>
    </source>
</evidence>
<comment type="caution">
    <text evidence="7">The sequence shown here is derived from an EMBL/GenBank/DDBJ whole genome shotgun (WGS) entry which is preliminary data.</text>
</comment>
<dbReference type="InterPro" id="IPR038665">
    <property type="entry name" value="Voltage-dep_anion_channel_sf"/>
</dbReference>
<sequence length="437" mass="48586">MLQAHETVTPADDSTNGSSHVLVKVTSPPAVELGLDRLRHFTWTEGSFSQQAWFTWPMATGGLGLLLSPNNQPHTFQGLEVIGKIVYIFDLVLFSCVVAAITYRFIRWPYALRSSLTHPTESLFFGAAFLSVASIIASIAQYGIPSCGYWLVVVYRVLFWLYFAITFLVAVGMYSLLFTNPRLRIQDMTPAWDLPIFPFMLCGTVASSGLEFQPKEYAMSMLFAGLTAQGLGMMVSMCMYASYVRRMINYGFPSPESRPGMFIAVGPPSFTSLAIINLADKWPAGYAYFGPNDDITRQILRVIALVAAVFIWSLSLWFFSLAVVSCIAVAKTLRFRLNWWAFVFPNVGFTLATIDIGRTLQSQGVMWVGSVMTIGLVIVYLFVLIHHVRAVWNKEILYVGMDEDKAYKAERHSKLGATPSDLEQATTGGAKPPEKAD</sequence>
<dbReference type="Proteomes" id="UP000288859">
    <property type="component" value="Unassembled WGS sequence"/>
</dbReference>
<evidence type="ECO:0000313" key="8">
    <source>
        <dbReference type="Proteomes" id="UP000288859"/>
    </source>
</evidence>
<keyword evidence="3 6" id="KW-1133">Transmembrane helix</keyword>
<feature type="transmembrane region" description="Helical" evidence="6">
    <location>
        <begin position="261"/>
        <end position="279"/>
    </location>
</feature>
<evidence type="ECO:0008006" key="9">
    <source>
        <dbReference type="Google" id="ProtNLM"/>
    </source>
</evidence>
<dbReference type="InterPro" id="IPR004695">
    <property type="entry name" value="SLAC1/Mae1/Ssu1/TehA"/>
</dbReference>
<name>A0A438MWW5_EXOME</name>
<dbReference type="AlphaFoldDB" id="A0A438MWW5"/>
<keyword evidence="4 6" id="KW-0472">Membrane</keyword>
<dbReference type="GO" id="GO:0016020">
    <property type="term" value="C:membrane"/>
    <property type="evidence" value="ECO:0007669"/>
    <property type="project" value="UniProtKB-SubCell"/>
</dbReference>
<dbReference type="GO" id="GO:0015140">
    <property type="term" value="F:malate transmembrane transporter activity"/>
    <property type="evidence" value="ECO:0007669"/>
    <property type="project" value="InterPro"/>
</dbReference>
<feature type="transmembrane region" description="Helical" evidence="6">
    <location>
        <begin position="85"/>
        <end position="103"/>
    </location>
</feature>
<dbReference type="CDD" id="cd09317">
    <property type="entry name" value="TDT_Mae1_like"/>
    <property type="match status" value="1"/>
</dbReference>
<gene>
    <name evidence="7" type="ORF">B0A52_08692</name>
</gene>
<protein>
    <recommendedName>
        <fullName evidence="9">Malic acid transport protein</fullName>
    </recommendedName>
</protein>
<dbReference type="VEuPathDB" id="FungiDB:PV10_00816"/>
<feature type="transmembrane region" description="Helical" evidence="6">
    <location>
        <begin position="299"/>
        <end position="330"/>
    </location>
</feature>
<accession>A0A438MWW5</accession>
<keyword evidence="2 6" id="KW-0812">Transmembrane</keyword>
<feature type="transmembrane region" description="Helical" evidence="6">
    <location>
        <begin position="366"/>
        <end position="385"/>
    </location>
</feature>
<feature type="transmembrane region" description="Helical" evidence="6">
    <location>
        <begin position="123"/>
        <end position="144"/>
    </location>
</feature>
<evidence type="ECO:0000256" key="2">
    <source>
        <dbReference type="ARBA" id="ARBA00022692"/>
    </source>
</evidence>
<dbReference type="PANTHER" id="PTHR31162:SF0">
    <property type="entry name" value="MALIC ACID TRANSPORT PROTEIN"/>
    <property type="match status" value="1"/>
</dbReference>
<feature type="transmembrane region" description="Helical" evidence="6">
    <location>
        <begin position="222"/>
        <end position="241"/>
    </location>
</feature>
<reference evidence="7 8" key="1">
    <citation type="submission" date="2017-03" db="EMBL/GenBank/DDBJ databases">
        <title>Genomes of endolithic fungi from Antarctica.</title>
        <authorList>
            <person name="Coleine C."/>
            <person name="Masonjones S."/>
            <person name="Stajich J.E."/>
        </authorList>
    </citation>
    <scope>NUCLEOTIDE SEQUENCE [LARGE SCALE GENOMIC DNA]</scope>
    <source>
        <strain evidence="7 8">CCFEE 6314</strain>
    </source>
</reference>
<dbReference type="EMBL" id="NAJM01000040">
    <property type="protein sequence ID" value="RVX68184.1"/>
    <property type="molecule type" value="Genomic_DNA"/>
</dbReference>
<dbReference type="PANTHER" id="PTHR31162">
    <property type="entry name" value="MALIC ACID TRANSPORT PROTEIN-RELATED"/>
    <property type="match status" value="1"/>
</dbReference>
<evidence type="ECO:0000256" key="1">
    <source>
        <dbReference type="ARBA" id="ARBA00004141"/>
    </source>
</evidence>
<comment type="subcellular location">
    <subcellularLocation>
        <location evidence="1">Membrane</location>
        <topology evidence="1">Multi-pass membrane protein</topology>
    </subcellularLocation>
</comment>